<sequence>MVRLFSPLFMFLLITGATCAQHFMSKKNNTHIKLGLGILNFS</sequence>
<keyword evidence="1" id="KW-0732">Signal</keyword>
<protein>
    <submittedName>
        <fullName evidence="2">Uncharacterized protein</fullName>
    </submittedName>
</protein>
<name>A0A2P2P9A1_RHIMU</name>
<evidence type="ECO:0000256" key="1">
    <source>
        <dbReference type="SAM" id="SignalP"/>
    </source>
</evidence>
<proteinExistence type="predicted"/>
<reference evidence="2" key="1">
    <citation type="submission" date="2018-02" db="EMBL/GenBank/DDBJ databases">
        <title>Rhizophora mucronata_Transcriptome.</title>
        <authorList>
            <person name="Meera S.P."/>
            <person name="Sreeshan A."/>
            <person name="Augustine A."/>
        </authorList>
    </citation>
    <scope>NUCLEOTIDE SEQUENCE</scope>
    <source>
        <tissue evidence="2">Leaf</tissue>
    </source>
</reference>
<dbReference type="EMBL" id="GGEC01070856">
    <property type="protein sequence ID" value="MBX51340.1"/>
    <property type="molecule type" value="Transcribed_RNA"/>
</dbReference>
<evidence type="ECO:0000313" key="2">
    <source>
        <dbReference type="EMBL" id="MBX51340.1"/>
    </source>
</evidence>
<dbReference type="AlphaFoldDB" id="A0A2P2P9A1"/>
<feature type="signal peptide" evidence="1">
    <location>
        <begin position="1"/>
        <end position="20"/>
    </location>
</feature>
<accession>A0A2P2P9A1</accession>
<feature type="chain" id="PRO_5015106411" evidence="1">
    <location>
        <begin position="21"/>
        <end position="42"/>
    </location>
</feature>
<organism evidence="2">
    <name type="scientific">Rhizophora mucronata</name>
    <name type="common">Asiatic mangrove</name>
    <dbReference type="NCBI Taxonomy" id="61149"/>
    <lineage>
        <taxon>Eukaryota</taxon>
        <taxon>Viridiplantae</taxon>
        <taxon>Streptophyta</taxon>
        <taxon>Embryophyta</taxon>
        <taxon>Tracheophyta</taxon>
        <taxon>Spermatophyta</taxon>
        <taxon>Magnoliopsida</taxon>
        <taxon>eudicotyledons</taxon>
        <taxon>Gunneridae</taxon>
        <taxon>Pentapetalae</taxon>
        <taxon>rosids</taxon>
        <taxon>fabids</taxon>
        <taxon>Malpighiales</taxon>
        <taxon>Rhizophoraceae</taxon>
        <taxon>Rhizophora</taxon>
    </lineage>
</organism>